<keyword evidence="2" id="KW-0472">Membrane</keyword>
<dbReference type="PROSITE" id="PS50835">
    <property type="entry name" value="IG_LIKE"/>
    <property type="match status" value="1"/>
</dbReference>
<feature type="compositionally biased region" description="Low complexity" evidence="1">
    <location>
        <begin position="57"/>
        <end position="77"/>
    </location>
</feature>
<evidence type="ECO:0000259" key="3">
    <source>
        <dbReference type="PROSITE" id="PS50835"/>
    </source>
</evidence>
<feature type="transmembrane region" description="Helical" evidence="2">
    <location>
        <begin position="24"/>
        <end position="47"/>
    </location>
</feature>
<proteinExistence type="predicted"/>
<dbReference type="Proteomes" id="UP000617531">
    <property type="component" value="Unassembled WGS sequence"/>
</dbReference>
<feature type="region of interest" description="Disordered" evidence="1">
    <location>
        <begin position="51"/>
        <end position="89"/>
    </location>
</feature>
<comment type="caution">
    <text evidence="4">The sequence shown here is derived from an EMBL/GenBank/DDBJ whole genome shotgun (WGS) entry which is preliminary data.</text>
</comment>
<keyword evidence="2" id="KW-0812">Transmembrane</keyword>
<evidence type="ECO:0000313" key="4">
    <source>
        <dbReference type="EMBL" id="GHF16832.1"/>
    </source>
</evidence>
<evidence type="ECO:0000313" key="5">
    <source>
        <dbReference type="Proteomes" id="UP000617531"/>
    </source>
</evidence>
<reference evidence="4" key="1">
    <citation type="journal article" date="2014" name="Int. J. Syst. Evol. Microbiol.">
        <title>Complete genome sequence of Corynebacterium casei LMG S-19264T (=DSM 44701T), isolated from a smear-ripened cheese.</title>
        <authorList>
            <consortium name="US DOE Joint Genome Institute (JGI-PGF)"/>
            <person name="Walter F."/>
            <person name="Albersmeier A."/>
            <person name="Kalinowski J."/>
            <person name="Ruckert C."/>
        </authorList>
    </citation>
    <scope>NUCLEOTIDE SEQUENCE</scope>
    <source>
        <strain evidence="4">CGMCC 1.16548</strain>
    </source>
</reference>
<name>A0A8J3M242_9MICO</name>
<gene>
    <name evidence="4" type="ORF">GCM10011600_16970</name>
</gene>
<sequence length="196" mass="20814">MTTVPLPTSDPGAPPPAAGGQNRIILILGIVAAVLLLTVVAIVFLLIGRGTAGPGAGETPTPTLTASESPSPSPTTSEEPDETQAPVDNSTRFTNFTADLTVECDPTGEQDKPEITFSWTAANAVEAWYTPSDEDAKNDNYMQFPNANAGSNNDLTDEHLFPCNHDQYLDVTITLVGPNGEHVSHHVVYEDVNWQG</sequence>
<dbReference type="InterPro" id="IPR007110">
    <property type="entry name" value="Ig-like_dom"/>
</dbReference>
<dbReference type="RefSeq" id="WP_191283065.1">
    <property type="nucleotide sequence ID" value="NZ_BNAI01000003.1"/>
</dbReference>
<accession>A0A8J3M242</accession>
<keyword evidence="2" id="KW-1133">Transmembrane helix</keyword>
<organism evidence="4 5">
    <name type="scientific">Pseudolysinimonas yzui</name>
    <dbReference type="NCBI Taxonomy" id="2708254"/>
    <lineage>
        <taxon>Bacteria</taxon>
        <taxon>Bacillati</taxon>
        <taxon>Actinomycetota</taxon>
        <taxon>Actinomycetes</taxon>
        <taxon>Micrococcales</taxon>
        <taxon>Microbacteriaceae</taxon>
        <taxon>Pseudolysinimonas</taxon>
    </lineage>
</organism>
<evidence type="ECO:0000256" key="2">
    <source>
        <dbReference type="SAM" id="Phobius"/>
    </source>
</evidence>
<dbReference type="EMBL" id="BNAI01000003">
    <property type="protein sequence ID" value="GHF16832.1"/>
    <property type="molecule type" value="Genomic_DNA"/>
</dbReference>
<dbReference type="AlphaFoldDB" id="A0A8J3M242"/>
<reference evidence="4" key="2">
    <citation type="submission" date="2020-09" db="EMBL/GenBank/DDBJ databases">
        <authorList>
            <person name="Sun Q."/>
            <person name="Zhou Y."/>
        </authorList>
    </citation>
    <scope>NUCLEOTIDE SEQUENCE</scope>
    <source>
        <strain evidence="4">CGMCC 1.16548</strain>
    </source>
</reference>
<keyword evidence="5" id="KW-1185">Reference proteome</keyword>
<feature type="domain" description="Ig-like" evidence="3">
    <location>
        <begin position="74"/>
        <end position="174"/>
    </location>
</feature>
<protein>
    <recommendedName>
        <fullName evidence="3">Ig-like domain-containing protein</fullName>
    </recommendedName>
</protein>
<evidence type="ECO:0000256" key="1">
    <source>
        <dbReference type="SAM" id="MobiDB-lite"/>
    </source>
</evidence>